<protein>
    <submittedName>
        <fullName evidence="3">Uncharacterized protein</fullName>
    </submittedName>
</protein>
<evidence type="ECO:0000313" key="4">
    <source>
        <dbReference type="Proteomes" id="UP000501130"/>
    </source>
</evidence>
<dbReference type="Proteomes" id="UP000501130">
    <property type="component" value="Chromosome"/>
</dbReference>
<accession>A0ABX6N1U6</accession>
<name>A0ABX6N1U6_9BURK</name>
<feature type="compositionally biased region" description="Low complexity" evidence="1">
    <location>
        <begin position="1"/>
        <end position="24"/>
    </location>
</feature>
<dbReference type="EMBL" id="CP053084">
    <property type="protein sequence ID" value="QJR28346.1"/>
    <property type="molecule type" value="Genomic_DNA"/>
</dbReference>
<organism evidence="3 4">
    <name type="scientific">Limnobacter profundi</name>
    <dbReference type="NCBI Taxonomy" id="2732163"/>
    <lineage>
        <taxon>Bacteria</taxon>
        <taxon>Pseudomonadati</taxon>
        <taxon>Pseudomonadota</taxon>
        <taxon>Betaproteobacteria</taxon>
        <taxon>Burkholderiales</taxon>
        <taxon>Burkholderiaceae</taxon>
        <taxon>Limnobacter</taxon>
    </lineage>
</organism>
<keyword evidence="2" id="KW-1133">Transmembrane helix</keyword>
<feature type="transmembrane region" description="Helical" evidence="2">
    <location>
        <begin position="156"/>
        <end position="175"/>
    </location>
</feature>
<reference evidence="3 4" key="1">
    <citation type="submission" date="2020-05" db="EMBL/GenBank/DDBJ databases">
        <title>Compete genome of Limnobacter sp. SAORIC-580.</title>
        <authorList>
            <person name="Song J."/>
            <person name="Cho J.-C."/>
        </authorList>
    </citation>
    <scope>NUCLEOTIDE SEQUENCE [LARGE SCALE GENOMIC DNA]</scope>
    <source>
        <strain evidence="3 4">SAORIC-580</strain>
    </source>
</reference>
<evidence type="ECO:0000256" key="2">
    <source>
        <dbReference type="SAM" id="Phobius"/>
    </source>
</evidence>
<dbReference type="RefSeq" id="WP_171097109.1">
    <property type="nucleotide sequence ID" value="NZ_CP053084.1"/>
</dbReference>
<keyword evidence="2" id="KW-0472">Membrane</keyword>
<keyword evidence="2" id="KW-0812">Transmembrane</keyword>
<evidence type="ECO:0000313" key="3">
    <source>
        <dbReference type="EMBL" id="QJR28346.1"/>
    </source>
</evidence>
<sequence length="258" mass="28398">MSVSDVPVTPPTTTSTVTSGSTNTAPLTPEEKGLIINELMSTFALTEEQAEAMLNKLEPAQVRTYLDLASGKSNITREQAKEMWGLSEEELDMMFGDKRQIGVFDNPFGDLFLRFLMLSYALGLDIKKLMMDVSGLRFDQAVQAAQKRLDGATTEFACAMAAAAIFVAFSGASFYKVAKMRNDKTVNPNDPKWQWYSPMTANLLTQPVTSGGQFGKALEEFEASVLDGHNQLLDNVYQQLTTSWQGSNDAQRTYLSGL</sequence>
<keyword evidence="4" id="KW-1185">Reference proteome</keyword>
<feature type="region of interest" description="Disordered" evidence="1">
    <location>
        <begin position="1"/>
        <end position="28"/>
    </location>
</feature>
<gene>
    <name evidence="3" type="ORF">HKT17_00815</name>
</gene>
<proteinExistence type="predicted"/>
<evidence type="ECO:0000256" key="1">
    <source>
        <dbReference type="SAM" id="MobiDB-lite"/>
    </source>
</evidence>